<gene>
    <name evidence="1" type="ORF">VB248_01370</name>
</gene>
<name>A0ABU5Q4L0_9BACT</name>
<proteinExistence type="predicted"/>
<keyword evidence="2" id="KW-1185">Reference proteome</keyword>
<evidence type="ECO:0000313" key="1">
    <source>
        <dbReference type="EMBL" id="MEA5137760.1"/>
    </source>
</evidence>
<evidence type="ECO:0008006" key="3">
    <source>
        <dbReference type="Google" id="ProtNLM"/>
    </source>
</evidence>
<dbReference type="EMBL" id="JAYFUM010000001">
    <property type="protein sequence ID" value="MEA5137760.1"/>
    <property type="molecule type" value="Genomic_DNA"/>
</dbReference>
<organism evidence="1 2">
    <name type="scientific">Arcicella rigui</name>
    <dbReference type="NCBI Taxonomy" id="797020"/>
    <lineage>
        <taxon>Bacteria</taxon>
        <taxon>Pseudomonadati</taxon>
        <taxon>Bacteroidota</taxon>
        <taxon>Cytophagia</taxon>
        <taxon>Cytophagales</taxon>
        <taxon>Flectobacillaceae</taxon>
        <taxon>Arcicella</taxon>
    </lineage>
</organism>
<dbReference type="Proteomes" id="UP001302949">
    <property type="component" value="Unassembled WGS sequence"/>
</dbReference>
<evidence type="ECO:0000313" key="2">
    <source>
        <dbReference type="Proteomes" id="UP001302949"/>
    </source>
</evidence>
<protein>
    <recommendedName>
        <fullName evidence="3">Outer membrane protein beta-barrel domain-containing protein</fullName>
    </recommendedName>
</protein>
<sequence>MKSNLSVLSSICVFGILLLFQNKSLAQVSISLRYGKSLVNKEVYIPLSSFKDKATDENDFAFGVQIGLVKKWKLSLQAEIEIQQRAFQKQYVTYDRSFSMDNNGMVTINIFDVYEDVFYKVKYTANQFPIMLKKEFEVKPHLNLSISAGVLLAYDYKGTNSAILYQNGNATTSRVRTPNNFVLDYEPLKSYTEQALIHDQAGNPLIVGLGISYDFRPFKIGTEYRYTKHSIIPNYSGAYHSLNATLAYRL</sequence>
<accession>A0ABU5Q4L0</accession>
<dbReference type="Gene3D" id="2.40.160.20">
    <property type="match status" value="1"/>
</dbReference>
<reference evidence="1 2" key="1">
    <citation type="submission" date="2023-12" db="EMBL/GenBank/DDBJ databases">
        <title>Novel species of the genus Arcicella isolated from rivers.</title>
        <authorList>
            <person name="Lu H."/>
        </authorList>
    </citation>
    <scope>NUCLEOTIDE SEQUENCE [LARGE SCALE GENOMIC DNA]</scope>
    <source>
        <strain evidence="1 2">KCTC 23307</strain>
    </source>
</reference>
<dbReference type="RefSeq" id="WP_323294928.1">
    <property type="nucleotide sequence ID" value="NZ_JAYFUM010000001.1"/>
</dbReference>
<comment type="caution">
    <text evidence="1">The sequence shown here is derived from an EMBL/GenBank/DDBJ whole genome shotgun (WGS) entry which is preliminary data.</text>
</comment>